<keyword evidence="4" id="KW-0804">Transcription</keyword>
<dbReference type="InterPro" id="IPR039420">
    <property type="entry name" value="WalR-like"/>
</dbReference>
<dbReference type="PANTHER" id="PTHR48111">
    <property type="entry name" value="REGULATOR OF RPOS"/>
    <property type="match status" value="1"/>
</dbReference>
<evidence type="ECO:0000256" key="1">
    <source>
        <dbReference type="ARBA" id="ARBA00022553"/>
    </source>
</evidence>
<dbReference type="GO" id="GO:0000156">
    <property type="term" value="F:phosphorelay response regulator activity"/>
    <property type="evidence" value="ECO:0007669"/>
    <property type="project" value="TreeGrafter"/>
</dbReference>
<dbReference type="GO" id="GO:0006355">
    <property type="term" value="P:regulation of DNA-templated transcription"/>
    <property type="evidence" value="ECO:0007669"/>
    <property type="project" value="InterPro"/>
</dbReference>
<dbReference type="OrthoDB" id="8927943at2"/>
<dbReference type="GO" id="GO:0032993">
    <property type="term" value="C:protein-DNA complex"/>
    <property type="evidence" value="ECO:0007669"/>
    <property type="project" value="TreeGrafter"/>
</dbReference>
<gene>
    <name evidence="8" type="ORF">EAS64_17590</name>
</gene>
<keyword evidence="1" id="KW-0597">Phosphoprotein</keyword>
<organism evidence="8 9">
    <name type="scientific">Trebonia kvetii</name>
    <dbReference type="NCBI Taxonomy" id="2480626"/>
    <lineage>
        <taxon>Bacteria</taxon>
        <taxon>Bacillati</taxon>
        <taxon>Actinomycetota</taxon>
        <taxon>Actinomycetes</taxon>
        <taxon>Streptosporangiales</taxon>
        <taxon>Treboniaceae</taxon>
        <taxon>Trebonia</taxon>
    </lineage>
</organism>
<dbReference type="AlphaFoldDB" id="A0A6P2C149"/>
<protein>
    <submittedName>
        <fullName evidence="8">Winged helix family transcriptional regulator</fullName>
    </submittedName>
</protein>
<evidence type="ECO:0000256" key="4">
    <source>
        <dbReference type="ARBA" id="ARBA00023163"/>
    </source>
</evidence>
<accession>A0A6P2C149</accession>
<keyword evidence="2" id="KW-0805">Transcription regulation</keyword>
<dbReference type="GO" id="GO:0000976">
    <property type="term" value="F:transcription cis-regulatory region binding"/>
    <property type="evidence" value="ECO:0007669"/>
    <property type="project" value="TreeGrafter"/>
</dbReference>
<evidence type="ECO:0000256" key="5">
    <source>
        <dbReference type="PROSITE-ProRule" id="PRU01091"/>
    </source>
</evidence>
<evidence type="ECO:0000256" key="2">
    <source>
        <dbReference type="ARBA" id="ARBA00023015"/>
    </source>
</evidence>
<evidence type="ECO:0000313" key="9">
    <source>
        <dbReference type="Proteomes" id="UP000460272"/>
    </source>
</evidence>
<dbReference type="InterPro" id="IPR016032">
    <property type="entry name" value="Sig_transdc_resp-reg_C-effctor"/>
</dbReference>
<dbReference type="Proteomes" id="UP000460272">
    <property type="component" value="Unassembled WGS sequence"/>
</dbReference>
<reference evidence="8 9" key="1">
    <citation type="submission" date="2018-11" db="EMBL/GenBank/DDBJ databases">
        <title>Trebonia kvetii gen.nov., sp.nov., a novel acidophilic actinobacterium, and proposal of the new actinobacterial family Treboniaceae fam. nov.</title>
        <authorList>
            <person name="Rapoport D."/>
            <person name="Sagova-Mareckova M."/>
            <person name="Sedlacek I."/>
            <person name="Provaznik J."/>
            <person name="Kralova S."/>
            <person name="Pavlinic D."/>
            <person name="Benes V."/>
            <person name="Kopecky J."/>
        </authorList>
    </citation>
    <scope>NUCLEOTIDE SEQUENCE [LARGE SCALE GENOMIC DNA]</scope>
    <source>
        <strain evidence="8 9">15Tr583</strain>
    </source>
</reference>
<dbReference type="Pfam" id="PF00486">
    <property type="entry name" value="Trans_reg_C"/>
    <property type="match status" value="1"/>
</dbReference>
<feature type="DNA-binding region" description="OmpR/PhoB-type" evidence="5">
    <location>
        <begin position="103"/>
        <end position="204"/>
    </location>
</feature>
<comment type="caution">
    <text evidence="8">The sequence shown here is derived from an EMBL/GenBank/DDBJ whole genome shotgun (WGS) entry which is preliminary data.</text>
</comment>
<dbReference type="RefSeq" id="WP_145854075.1">
    <property type="nucleotide sequence ID" value="NZ_RPFW01000003.1"/>
</dbReference>
<feature type="region of interest" description="Disordered" evidence="6">
    <location>
        <begin position="1"/>
        <end position="49"/>
    </location>
</feature>
<evidence type="ECO:0000313" key="8">
    <source>
        <dbReference type="EMBL" id="TVZ04206.1"/>
    </source>
</evidence>
<feature type="domain" description="OmpR/PhoB-type" evidence="7">
    <location>
        <begin position="103"/>
        <end position="204"/>
    </location>
</feature>
<dbReference type="SMART" id="SM00862">
    <property type="entry name" value="Trans_reg_C"/>
    <property type="match status" value="1"/>
</dbReference>
<name>A0A6P2C149_9ACTN</name>
<dbReference type="PROSITE" id="PS51755">
    <property type="entry name" value="OMPR_PHOB"/>
    <property type="match status" value="1"/>
</dbReference>
<sequence length="204" mass="21170">MRSGTRPLGRAEADAEGPGAVTGPEGPGNVVGLPIAGLPGADQTAEPGHGADGTLLAVVPIPGTGTSLAIVGYPVAMPGGGTAAGTATAVTAAAVRAAAVPTLSALADGDAARTGLLLDRDQRRVWADGREITLTFQEFELLAFLAAHPATVFTRADLVRQVWQRDFAADSRTVDVHVSRLRQKLGRYGRCLVTEYRVGYQYRP</sequence>
<evidence type="ECO:0000256" key="6">
    <source>
        <dbReference type="SAM" id="MobiDB-lite"/>
    </source>
</evidence>
<evidence type="ECO:0000259" key="7">
    <source>
        <dbReference type="PROSITE" id="PS51755"/>
    </source>
</evidence>
<evidence type="ECO:0000256" key="3">
    <source>
        <dbReference type="ARBA" id="ARBA00023125"/>
    </source>
</evidence>
<dbReference type="InterPro" id="IPR001867">
    <property type="entry name" value="OmpR/PhoB-type_DNA-bd"/>
</dbReference>
<dbReference type="SUPFAM" id="SSF46894">
    <property type="entry name" value="C-terminal effector domain of the bipartite response regulators"/>
    <property type="match status" value="1"/>
</dbReference>
<dbReference type="Gene3D" id="1.10.10.10">
    <property type="entry name" value="Winged helix-like DNA-binding domain superfamily/Winged helix DNA-binding domain"/>
    <property type="match status" value="1"/>
</dbReference>
<dbReference type="InterPro" id="IPR036388">
    <property type="entry name" value="WH-like_DNA-bd_sf"/>
</dbReference>
<dbReference type="PANTHER" id="PTHR48111:SF4">
    <property type="entry name" value="DNA-BINDING DUAL TRANSCRIPTIONAL REGULATOR OMPR"/>
    <property type="match status" value="1"/>
</dbReference>
<keyword evidence="3 5" id="KW-0238">DNA-binding</keyword>
<dbReference type="EMBL" id="RPFW01000003">
    <property type="protein sequence ID" value="TVZ04206.1"/>
    <property type="molecule type" value="Genomic_DNA"/>
</dbReference>
<proteinExistence type="predicted"/>
<dbReference type="CDD" id="cd00383">
    <property type="entry name" value="trans_reg_C"/>
    <property type="match status" value="1"/>
</dbReference>
<keyword evidence="9" id="KW-1185">Reference proteome</keyword>
<dbReference type="GO" id="GO:0005829">
    <property type="term" value="C:cytosol"/>
    <property type="evidence" value="ECO:0007669"/>
    <property type="project" value="TreeGrafter"/>
</dbReference>